<dbReference type="EMBL" id="LSMT01000023">
    <property type="protein sequence ID" value="PFX32463.1"/>
    <property type="molecule type" value="Genomic_DNA"/>
</dbReference>
<keyword evidence="1" id="KW-0812">Transmembrane</keyword>
<keyword evidence="4" id="KW-1185">Reference proteome</keyword>
<sequence>MADKGEQRFTEAEKRQIEIWNRQFMQKKYFAQIRRRNMMVFGGLLTSVAAIYGYTLFATKQEHLDFEE</sequence>
<dbReference type="AlphaFoldDB" id="A0A2B4STR9"/>
<feature type="domain" description="Cytochrome c oxidase assembly factor 3 mitochondrial coiled-coil" evidence="2">
    <location>
        <begin position="31"/>
        <end position="64"/>
    </location>
</feature>
<gene>
    <name evidence="3" type="primary">Ccdc56</name>
    <name evidence="3" type="ORF">AWC38_SpisGene2714</name>
</gene>
<keyword evidence="1" id="KW-1133">Transmembrane helix</keyword>
<keyword evidence="1" id="KW-0472">Membrane</keyword>
<evidence type="ECO:0000313" key="3">
    <source>
        <dbReference type="EMBL" id="PFX32463.1"/>
    </source>
</evidence>
<dbReference type="Proteomes" id="UP000225706">
    <property type="component" value="Unassembled WGS sequence"/>
</dbReference>
<dbReference type="Pfam" id="PF09813">
    <property type="entry name" value="Coa3_cc"/>
    <property type="match status" value="1"/>
</dbReference>
<name>A0A2B4STR9_STYPI</name>
<comment type="caution">
    <text evidence="3">The sequence shown here is derived from an EMBL/GenBank/DDBJ whole genome shotgun (WGS) entry which is preliminary data.</text>
</comment>
<proteinExistence type="predicted"/>
<accession>A0A2B4STR9</accession>
<evidence type="ECO:0000313" key="4">
    <source>
        <dbReference type="Proteomes" id="UP000225706"/>
    </source>
</evidence>
<feature type="transmembrane region" description="Helical" evidence="1">
    <location>
        <begin position="38"/>
        <end position="57"/>
    </location>
</feature>
<protein>
    <submittedName>
        <fullName evidence="3">Cytochrome c oxidase assembly factor 3, mitochondrial</fullName>
    </submittedName>
</protein>
<organism evidence="3 4">
    <name type="scientific">Stylophora pistillata</name>
    <name type="common">Smooth cauliflower coral</name>
    <dbReference type="NCBI Taxonomy" id="50429"/>
    <lineage>
        <taxon>Eukaryota</taxon>
        <taxon>Metazoa</taxon>
        <taxon>Cnidaria</taxon>
        <taxon>Anthozoa</taxon>
        <taxon>Hexacorallia</taxon>
        <taxon>Scleractinia</taxon>
        <taxon>Astrocoeniina</taxon>
        <taxon>Pocilloporidae</taxon>
        <taxon>Stylophora</taxon>
    </lineage>
</organism>
<evidence type="ECO:0000256" key="1">
    <source>
        <dbReference type="SAM" id="Phobius"/>
    </source>
</evidence>
<dbReference type="InterPro" id="IPR018628">
    <property type="entry name" value="Coa3_CC"/>
</dbReference>
<reference evidence="4" key="1">
    <citation type="journal article" date="2017" name="bioRxiv">
        <title>Comparative analysis of the genomes of Stylophora pistillata and Acropora digitifera provides evidence for extensive differences between species of corals.</title>
        <authorList>
            <person name="Voolstra C.R."/>
            <person name="Li Y."/>
            <person name="Liew Y.J."/>
            <person name="Baumgarten S."/>
            <person name="Zoccola D."/>
            <person name="Flot J.-F."/>
            <person name="Tambutte S."/>
            <person name="Allemand D."/>
            <person name="Aranda M."/>
        </authorList>
    </citation>
    <scope>NUCLEOTIDE SEQUENCE [LARGE SCALE GENOMIC DNA]</scope>
</reference>
<evidence type="ECO:0000259" key="2">
    <source>
        <dbReference type="Pfam" id="PF09813"/>
    </source>
</evidence>